<sequence length="73" mass="8306">HNIVLYYTGNKTDCMSTMCALSSAHMHKTARQCGCARVTRDECRVVNLFQSECDSCKEARSLSPQSGSRRRYR</sequence>
<dbReference type="EMBL" id="KV425553">
    <property type="protein sequence ID" value="KZT29889.1"/>
    <property type="molecule type" value="Genomic_DNA"/>
</dbReference>
<proteinExistence type="predicted"/>
<protein>
    <submittedName>
        <fullName evidence="1">Uncharacterized protein</fullName>
    </submittedName>
</protein>
<dbReference type="AlphaFoldDB" id="A0A165VMD5"/>
<feature type="non-terminal residue" evidence="1">
    <location>
        <position position="1"/>
    </location>
</feature>
<organism evidence="1 2">
    <name type="scientific">Neolentinus lepideus HHB14362 ss-1</name>
    <dbReference type="NCBI Taxonomy" id="1314782"/>
    <lineage>
        <taxon>Eukaryota</taxon>
        <taxon>Fungi</taxon>
        <taxon>Dikarya</taxon>
        <taxon>Basidiomycota</taxon>
        <taxon>Agaricomycotina</taxon>
        <taxon>Agaricomycetes</taxon>
        <taxon>Gloeophyllales</taxon>
        <taxon>Gloeophyllaceae</taxon>
        <taxon>Neolentinus</taxon>
    </lineage>
</organism>
<gene>
    <name evidence="1" type="ORF">NEOLEDRAFT_1055623</name>
</gene>
<reference evidence="1 2" key="1">
    <citation type="journal article" date="2016" name="Mol. Biol. Evol.">
        <title>Comparative Genomics of Early-Diverging Mushroom-Forming Fungi Provides Insights into the Origins of Lignocellulose Decay Capabilities.</title>
        <authorList>
            <person name="Nagy L.G."/>
            <person name="Riley R."/>
            <person name="Tritt A."/>
            <person name="Adam C."/>
            <person name="Daum C."/>
            <person name="Floudas D."/>
            <person name="Sun H."/>
            <person name="Yadav J.S."/>
            <person name="Pangilinan J."/>
            <person name="Larsson K.H."/>
            <person name="Matsuura K."/>
            <person name="Barry K."/>
            <person name="Labutti K."/>
            <person name="Kuo R."/>
            <person name="Ohm R.A."/>
            <person name="Bhattacharya S.S."/>
            <person name="Shirouzu T."/>
            <person name="Yoshinaga Y."/>
            <person name="Martin F.M."/>
            <person name="Grigoriev I.V."/>
            <person name="Hibbett D.S."/>
        </authorList>
    </citation>
    <scope>NUCLEOTIDE SEQUENCE [LARGE SCALE GENOMIC DNA]</scope>
    <source>
        <strain evidence="1 2">HHB14362 ss-1</strain>
    </source>
</reference>
<dbReference type="OrthoDB" id="3197992at2759"/>
<evidence type="ECO:0000313" key="2">
    <source>
        <dbReference type="Proteomes" id="UP000076761"/>
    </source>
</evidence>
<keyword evidence="2" id="KW-1185">Reference proteome</keyword>
<accession>A0A165VMD5</accession>
<name>A0A165VMD5_9AGAM</name>
<dbReference type="InParanoid" id="A0A165VMD5"/>
<dbReference type="Proteomes" id="UP000076761">
    <property type="component" value="Unassembled WGS sequence"/>
</dbReference>
<evidence type="ECO:0000313" key="1">
    <source>
        <dbReference type="EMBL" id="KZT29889.1"/>
    </source>
</evidence>